<reference evidence="8 9" key="1">
    <citation type="journal article" date="2010" name="Nature">
        <title>Genome sequence of the palaeopolyploid soybean.</title>
        <authorList>
            <person name="Schmutz J."/>
            <person name="Cannon S.B."/>
            <person name="Schlueter J."/>
            <person name="Ma J."/>
            <person name="Mitros T."/>
            <person name="Nelson W."/>
            <person name="Hyten D.L."/>
            <person name="Song Q."/>
            <person name="Thelen J.J."/>
            <person name="Cheng J."/>
            <person name="Xu D."/>
            <person name="Hellsten U."/>
            <person name="May G.D."/>
            <person name="Yu Y."/>
            <person name="Sakurai T."/>
            <person name="Umezawa T."/>
            <person name="Bhattacharyya M.K."/>
            <person name="Sandhu D."/>
            <person name="Valliyodan B."/>
            <person name="Lindquist E."/>
            <person name="Peto M."/>
            <person name="Grant D."/>
            <person name="Shu S."/>
            <person name="Goodstein D."/>
            <person name="Barry K."/>
            <person name="Futrell-Griggs M."/>
            <person name="Abernathy B."/>
            <person name="Du J."/>
            <person name="Tian Z."/>
            <person name="Zhu L."/>
            <person name="Gill N."/>
            <person name="Joshi T."/>
            <person name="Libault M."/>
            <person name="Sethuraman A."/>
            <person name="Zhang X.-C."/>
            <person name="Shinozaki K."/>
            <person name="Nguyen H.T."/>
            <person name="Wing R.A."/>
            <person name="Cregan P."/>
            <person name="Specht J."/>
            <person name="Grimwood J."/>
            <person name="Rokhsar D."/>
            <person name="Stacey G."/>
            <person name="Shoemaker R.C."/>
            <person name="Jackson S.A."/>
        </authorList>
    </citation>
    <scope>NUCLEOTIDE SEQUENCE [LARGE SCALE GENOMIC DNA]</scope>
    <source>
        <strain evidence="9">cv. Williams 82</strain>
        <tissue evidence="8">Callus</tissue>
    </source>
</reference>
<dbReference type="PaxDb" id="3847-GLYMA20G24920.4"/>
<reference evidence="9" key="2">
    <citation type="submission" date="2018-02" db="UniProtKB">
        <authorList>
            <consortium name="EnsemblPlants"/>
        </authorList>
    </citation>
    <scope>IDENTIFICATION</scope>
    <source>
        <strain evidence="9">Williams 82</strain>
    </source>
</reference>
<keyword evidence="2" id="KW-0805">Transcription regulation</keyword>
<feature type="region of interest" description="Disordered" evidence="6">
    <location>
        <begin position="1"/>
        <end position="123"/>
    </location>
</feature>
<feature type="compositionally biased region" description="Acidic residues" evidence="6">
    <location>
        <begin position="35"/>
        <end position="47"/>
    </location>
</feature>
<protein>
    <recommendedName>
        <fullName evidence="7">AP2/ERF domain-containing protein</fullName>
    </recommendedName>
</protein>
<dbReference type="Proteomes" id="UP000008827">
    <property type="component" value="Chromosome 20"/>
</dbReference>
<dbReference type="HOGENOM" id="CLU_062946_0_0_1"/>
<dbReference type="SMART" id="SM00380">
    <property type="entry name" value="AP2"/>
    <property type="match status" value="1"/>
</dbReference>
<reference evidence="8" key="3">
    <citation type="submission" date="2018-07" db="EMBL/GenBank/DDBJ databases">
        <title>WGS assembly of Glycine max.</title>
        <authorList>
            <person name="Schmutz J."/>
            <person name="Cannon S."/>
            <person name="Schlueter J."/>
            <person name="Ma J."/>
            <person name="Mitros T."/>
            <person name="Nelson W."/>
            <person name="Hyten D."/>
            <person name="Song Q."/>
            <person name="Thelen J."/>
            <person name="Cheng J."/>
            <person name="Xu D."/>
            <person name="Hellsten U."/>
            <person name="May G."/>
            <person name="Yu Y."/>
            <person name="Sakurai T."/>
            <person name="Umezawa T."/>
            <person name="Bhattacharyya M."/>
            <person name="Sandhu D."/>
            <person name="Valliyodan B."/>
            <person name="Lindquist E."/>
            <person name="Peto M."/>
            <person name="Grant D."/>
            <person name="Shu S."/>
            <person name="Goodstein D."/>
            <person name="Barry K."/>
            <person name="Futrell-Griggs M."/>
            <person name="Abernathy B."/>
            <person name="Du J."/>
            <person name="Tian Z."/>
            <person name="Zhu L."/>
            <person name="Gill N."/>
            <person name="Joshi T."/>
            <person name="Libault M."/>
            <person name="Sethuraman A."/>
            <person name="Zhang X."/>
            <person name="Shinozaki K."/>
            <person name="Nguyen H."/>
            <person name="Wing R."/>
            <person name="Cregan P."/>
            <person name="Specht J."/>
            <person name="Grimwood J."/>
            <person name="Rokhsar D."/>
            <person name="Stacey G."/>
            <person name="Shoemaker R."/>
            <person name="Jackson S."/>
        </authorList>
    </citation>
    <scope>NUCLEOTIDE SEQUENCE</scope>
    <source>
        <tissue evidence="8">Callus</tissue>
    </source>
</reference>
<dbReference type="Pfam" id="PF00847">
    <property type="entry name" value="AP2"/>
    <property type="match status" value="1"/>
</dbReference>
<gene>
    <name evidence="9" type="primary">LOC102660769</name>
    <name evidence="8" type="ORF">GLYMA_20G115300</name>
</gene>
<sequence length="368" mass="40000">MPESRKQPASRPKQKLHHHSLQESKAMRKLRIICDDPDATDSSEDETEKVQSPRRVKRNVSEISLPPLPPPFTTTPETSSCEVNSGKNATLKGFIEGQPQSKKRVLTHPPSTRRNTSGKFRGVRQRKWGKWAAEIRDPFQSTRIWLGTFNTAEEASQAYEARRLEFEAMAEAQAYKTSSVSEPLATISDNKSNCCNSSAAAISAAAVSAADVSVSEKFSTTFDDLEESVLSHNSPSSVLELDTLASKSLEKGNVSTEEAIEANDLVAELAGLEVPDVSLLNLLPPPSDSGGAAAAVSSGIEPNFGLDFDWLSFNDYGQGFDDFGGLEDIHIGGFDDNEPTELPDFDFGDFGADEFAGWIEEPLNIPCA</sequence>
<evidence type="ECO:0000256" key="4">
    <source>
        <dbReference type="ARBA" id="ARBA00023163"/>
    </source>
</evidence>
<dbReference type="PANTHER" id="PTHR31194">
    <property type="entry name" value="SHN SHINE , DNA BINDING / TRANSCRIPTION FACTOR"/>
    <property type="match status" value="1"/>
</dbReference>
<accession>I1NFI5</accession>
<dbReference type="eggNOG" id="ENOG502RZ0C">
    <property type="taxonomic scope" value="Eukaryota"/>
</dbReference>
<keyword evidence="5" id="KW-0539">Nucleus</keyword>
<proteinExistence type="predicted"/>
<dbReference type="GO" id="GO:0005634">
    <property type="term" value="C:nucleus"/>
    <property type="evidence" value="ECO:0000318"/>
    <property type="project" value="GO_Central"/>
</dbReference>
<evidence type="ECO:0000313" key="8">
    <source>
        <dbReference type="EMBL" id="KRG90812.1"/>
    </source>
</evidence>
<dbReference type="OrthoDB" id="1917565at2759"/>
<evidence type="ECO:0000256" key="6">
    <source>
        <dbReference type="SAM" id="MobiDB-lite"/>
    </source>
</evidence>
<dbReference type="GeneID" id="102660769"/>
<dbReference type="OMA" id="DAPRMNG"/>
<organism evidence="9">
    <name type="scientific">Glycine max</name>
    <name type="common">Soybean</name>
    <name type="synonym">Glycine hispida</name>
    <dbReference type="NCBI Taxonomy" id="3847"/>
    <lineage>
        <taxon>Eukaryota</taxon>
        <taxon>Viridiplantae</taxon>
        <taxon>Streptophyta</taxon>
        <taxon>Embryophyta</taxon>
        <taxon>Tracheophyta</taxon>
        <taxon>Spermatophyta</taxon>
        <taxon>Magnoliopsida</taxon>
        <taxon>eudicotyledons</taxon>
        <taxon>Gunneridae</taxon>
        <taxon>Pentapetalae</taxon>
        <taxon>rosids</taxon>
        <taxon>fabids</taxon>
        <taxon>Fabales</taxon>
        <taxon>Fabaceae</taxon>
        <taxon>Papilionoideae</taxon>
        <taxon>50 kb inversion clade</taxon>
        <taxon>NPAAA clade</taxon>
        <taxon>indigoferoid/millettioid clade</taxon>
        <taxon>Phaseoleae</taxon>
        <taxon>Glycine</taxon>
        <taxon>Glycine subgen. Soja</taxon>
    </lineage>
</organism>
<keyword evidence="4" id="KW-0804">Transcription</keyword>
<dbReference type="PROSITE" id="PS51032">
    <property type="entry name" value="AP2_ERF"/>
    <property type="match status" value="1"/>
</dbReference>
<dbReference type="AlphaFoldDB" id="I1NFI5"/>
<dbReference type="InterPro" id="IPR016177">
    <property type="entry name" value="DNA-bd_dom_sf"/>
</dbReference>
<evidence type="ECO:0000313" key="10">
    <source>
        <dbReference type="Proteomes" id="UP000008827"/>
    </source>
</evidence>
<dbReference type="GO" id="GO:0000976">
    <property type="term" value="F:transcription cis-regulatory region binding"/>
    <property type="evidence" value="ECO:0000318"/>
    <property type="project" value="GO_Central"/>
</dbReference>
<dbReference type="InterPro" id="IPR001471">
    <property type="entry name" value="AP2/ERF_dom"/>
</dbReference>
<evidence type="ECO:0000313" key="9">
    <source>
        <dbReference type="EnsemblPlants" id="KRG90812"/>
    </source>
</evidence>
<dbReference type="SMR" id="I1NFI5"/>
<evidence type="ECO:0000256" key="2">
    <source>
        <dbReference type="ARBA" id="ARBA00023015"/>
    </source>
</evidence>
<name>I1NFI5_SOYBN</name>
<dbReference type="CDD" id="cd00018">
    <property type="entry name" value="AP2"/>
    <property type="match status" value="1"/>
</dbReference>
<dbReference type="SUPFAM" id="SSF54171">
    <property type="entry name" value="DNA-binding domain"/>
    <property type="match status" value="1"/>
</dbReference>
<dbReference type="InterPro" id="IPR050913">
    <property type="entry name" value="AP2/ERF_ERF"/>
</dbReference>
<keyword evidence="10" id="KW-1185">Reference proteome</keyword>
<dbReference type="Gene3D" id="3.30.730.10">
    <property type="entry name" value="AP2/ERF domain"/>
    <property type="match status" value="1"/>
</dbReference>
<dbReference type="KEGG" id="gmx:102660769"/>
<evidence type="ECO:0000256" key="1">
    <source>
        <dbReference type="ARBA" id="ARBA00004123"/>
    </source>
</evidence>
<evidence type="ECO:0000259" key="7">
    <source>
        <dbReference type="PROSITE" id="PS51032"/>
    </source>
</evidence>
<dbReference type="Gramene" id="KRG90812">
    <property type="protein sequence ID" value="KRG90812"/>
    <property type="gene ID" value="GLYMA_20G115300"/>
</dbReference>
<evidence type="ECO:0000256" key="3">
    <source>
        <dbReference type="ARBA" id="ARBA00023125"/>
    </source>
</evidence>
<feature type="domain" description="AP2/ERF" evidence="7">
    <location>
        <begin position="119"/>
        <end position="183"/>
    </location>
</feature>
<dbReference type="EMBL" id="CM000853">
    <property type="protein sequence ID" value="KRG90812.1"/>
    <property type="molecule type" value="Genomic_DNA"/>
</dbReference>
<keyword evidence="3" id="KW-0238">DNA-binding</keyword>
<feature type="compositionally biased region" description="Polar residues" evidence="6">
    <location>
        <begin position="109"/>
        <end position="118"/>
    </location>
</feature>
<comment type="subcellular location">
    <subcellularLocation>
        <location evidence="1">Nucleus</location>
    </subcellularLocation>
</comment>
<dbReference type="InterPro" id="IPR036955">
    <property type="entry name" value="AP2/ERF_dom_sf"/>
</dbReference>
<dbReference type="PANTHER" id="PTHR31194:SF62">
    <property type="entry name" value="ETHYLENE-RESPONSIVE TRANSCRIPTION FACTOR ERF118"/>
    <property type="match status" value="1"/>
</dbReference>
<dbReference type="EnsemblPlants" id="KRG90812">
    <property type="protein sequence ID" value="KRG90812"/>
    <property type="gene ID" value="GLYMA_20G115300"/>
</dbReference>
<dbReference type="PRINTS" id="PR00367">
    <property type="entry name" value="ETHRSPELEMNT"/>
</dbReference>
<dbReference type="GO" id="GO:0003700">
    <property type="term" value="F:DNA-binding transcription factor activity"/>
    <property type="evidence" value="ECO:0000318"/>
    <property type="project" value="GO_Central"/>
</dbReference>
<dbReference type="RefSeq" id="XP_006605899.2">
    <property type="nucleotide sequence ID" value="XM_006605836.4"/>
</dbReference>
<evidence type="ECO:0000256" key="5">
    <source>
        <dbReference type="ARBA" id="ARBA00023242"/>
    </source>
</evidence>